<reference evidence="1 2" key="1">
    <citation type="journal article" date="2020" name="MBio">
        <title>Erratum for Teymournejad et al., 'Isolation and Molecular Analysis of a Novel Neorickettsia Species That Causes Potomac Horse Fever'.</title>
        <authorList>
            <person name="Teymournejad O."/>
            <person name="Lin M."/>
            <person name="Bekebrede H."/>
            <person name="Kamr A."/>
            <person name="Toribio R.E."/>
            <person name="Arroyo L.G."/>
            <person name="Baird J.D."/>
            <person name="Rikihisa Y."/>
        </authorList>
    </citation>
    <scope>NUCLEOTIDE SEQUENCE [LARGE SCALE GENOMIC DNA]</scope>
    <source>
        <strain evidence="1 2">Fin17</strain>
    </source>
</reference>
<protein>
    <submittedName>
        <fullName evidence="1">Uncharacterized protein</fullName>
    </submittedName>
</protein>
<dbReference type="AlphaFoldDB" id="A0A6P1GAJ4"/>
<dbReference type="EMBL" id="CP047224">
    <property type="protein sequence ID" value="QHD65204.1"/>
    <property type="molecule type" value="Genomic_DNA"/>
</dbReference>
<evidence type="ECO:0000313" key="2">
    <source>
        <dbReference type="Proteomes" id="UP000464912"/>
    </source>
</evidence>
<name>A0A6P1GAJ4_9RICK</name>
<proteinExistence type="predicted"/>
<accession>A0A6P1GAJ4</accession>
<dbReference type="Proteomes" id="UP000464912">
    <property type="component" value="Chromosome"/>
</dbReference>
<dbReference type="RefSeq" id="WP_160095382.1">
    <property type="nucleotide sequence ID" value="NZ_CP047224.1"/>
</dbReference>
<sequence length="88" mass="10090">MKGSYHPLLQELKYLHEYKNILFCPPTHSLEDYIFFLMKLNLKAVSRQGLCDTSAVEEETLTWIMTSIHKAYTAAVHLIPGTHGIEVI</sequence>
<dbReference type="KEGG" id="nef:GP480_01910"/>
<organism evidence="1 2">
    <name type="scientific">Neorickettsia findlayensis</name>
    <dbReference type="NCBI Taxonomy" id="2686014"/>
    <lineage>
        <taxon>Bacteria</taxon>
        <taxon>Pseudomonadati</taxon>
        <taxon>Pseudomonadota</taxon>
        <taxon>Alphaproteobacteria</taxon>
        <taxon>Rickettsiales</taxon>
        <taxon>Anaplasmataceae</taxon>
        <taxon>Neorickettsia</taxon>
    </lineage>
</organism>
<keyword evidence="2" id="KW-1185">Reference proteome</keyword>
<reference evidence="1 2" key="2">
    <citation type="journal article" date="2020" name="MBio">
        <title>Isolation and Molecular Analysis of a Novel Neorickettsia Species That Causes Potomac Horse Fever.</title>
        <authorList>
            <person name="Teymournejad O."/>
            <person name="Lin M."/>
            <person name="Bekebrede H."/>
            <person name="Kamr A."/>
            <person name="Toribio R.E."/>
            <person name="Arroyo L.G."/>
            <person name="Baird J.D."/>
            <person name="Rikihisa Y."/>
        </authorList>
    </citation>
    <scope>NUCLEOTIDE SEQUENCE [LARGE SCALE GENOMIC DNA]</scope>
    <source>
        <strain evidence="1 2">Fin17</strain>
    </source>
</reference>
<gene>
    <name evidence="1" type="ORF">GP480_01910</name>
</gene>
<evidence type="ECO:0000313" key="1">
    <source>
        <dbReference type="EMBL" id="QHD65204.1"/>
    </source>
</evidence>